<gene>
    <name evidence="1" type="ordered locus">SNE_A18310</name>
</gene>
<keyword evidence="2" id="KW-1185">Reference proteome</keyword>
<protein>
    <submittedName>
        <fullName evidence="1">Uncharacterized protein</fullName>
    </submittedName>
</protein>
<dbReference type="KEGG" id="sng:SNE_A18310"/>
<dbReference type="STRING" id="331113.SNE_A18310"/>
<dbReference type="HOGENOM" id="CLU_605330_0_0_0"/>
<organism evidence="1 2">
    <name type="scientific">Simkania negevensis (strain ATCC VR-1471 / DSM 27360 / Z)</name>
    <dbReference type="NCBI Taxonomy" id="331113"/>
    <lineage>
        <taxon>Bacteria</taxon>
        <taxon>Pseudomonadati</taxon>
        <taxon>Chlamydiota</taxon>
        <taxon>Chlamydiia</taxon>
        <taxon>Parachlamydiales</taxon>
        <taxon>Simkaniaceae</taxon>
        <taxon>Simkania</taxon>
    </lineage>
</organism>
<evidence type="ECO:0000313" key="1">
    <source>
        <dbReference type="EMBL" id="CCB89708.1"/>
    </source>
</evidence>
<dbReference type="Proteomes" id="UP000000496">
    <property type="component" value="Chromosome gsn.131"/>
</dbReference>
<reference evidence="1 2" key="2">
    <citation type="journal article" date="2011" name="Mol. Biol. Evol.">
        <title>Unity in variety--the pan-genome of the Chlamydiae.</title>
        <authorList>
            <person name="Collingro A."/>
            <person name="Tischler P."/>
            <person name="Weinmaier T."/>
            <person name="Penz T."/>
            <person name="Heinz E."/>
            <person name="Brunham R.C."/>
            <person name="Read T.D."/>
            <person name="Bavoil P.M."/>
            <person name="Sachse K."/>
            <person name="Kahane S."/>
            <person name="Friedman M.G."/>
            <person name="Rattei T."/>
            <person name="Myers G.S."/>
            <person name="Horn M."/>
        </authorList>
    </citation>
    <scope>NUCLEOTIDE SEQUENCE [LARGE SCALE GENOMIC DNA]</scope>
    <source>
        <strain evidence="2">ATCC VR-1471 / Z</strain>
    </source>
</reference>
<proteinExistence type="predicted"/>
<dbReference type="EMBL" id="FR872582">
    <property type="protein sequence ID" value="CCB89708.1"/>
    <property type="molecule type" value="Genomic_DNA"/>
</dbReference>
<sequence length="452" mass="50583">MSEALRVYELNGWVDPVDQDFLGSCPVKFVDTSNGWKECSHGHGLSSACTIIASSIFGEKDRDAPVSCSVCRGEFTEVIPYHEMLESTLTITETVEEEKPVVITTVVLQDGRTLKVKGQISEKKGNAYDGSIIVNTTEKMHYEGTVAICCELHKPNAAESFDQTVSKRTYQIDGPYVPKPTVRMSYGQALKAWDDDKRDELLAQSSKMSEVARPILSAEPEENDYAPLIRALLDDEPWEDQDYAPQVREFINDRDWNKQLHAPLVRALLDKEPWEKQEYAPLVQAFIHGEEWIRQRYAPLVSALMIEFIGEERQLGKSQLHMENARRIRDRVLYELGLPLGYVPEDASMPPVKPLHPSRSSVADRLDETSGEVDSSQCCLAQLGAYNVLVATVIGAALIIYGYSKGMFDNLIHNLRGSSDDQNMRQKTTVPIHTGIPSTPYNPGGMGGIRVY</sequence>
<dbReference type="RefSeq" id="WP_013944174.1">
    <property type="nucleotide sequence ID" value="NC_015713.1"/>
</dbReference>
<name>F8L370_SIMNZ</name>
<reference key="1">
    <citation type="journal article" date="2011" name="Mol. Biol. Evol.">
        <title>Unity in variety -- the pan-genome of the Chlamydiae.</title>
        <authorList>
            <person name="Collingro A."/>
            <person name="Tischler P."/>
            <person name="Weinmaier T."/>
            <person name="Penz T."/>
            <person name="Heinz E."/>
            <person name="Brunham R.C."/>
            <person name="Read T.D."/>
            <person name="Bavoil P.M."/>
            <person name="Sachse K."/>
            <person name="Kahane S."/>
            <person name="Friedman M.G."/>
            <person name="Rattei T."/>
            <person name="Myers G.S.A."/>
            <person name="Horn M."/>
        </authorList>
    </citation>
    <scope>NUCLEOTIDE SEQUENCE</scope>
    <source>
        <strain>Z</strain>
    </source>
</reference>
<accession>F8L370</accession>
<evidence type="ECO:0000313" key="2">
    <source>
        <dbReference type="Proteomes" id="UP000000496"/>
    </source>
</evidence>
<dbReference type="AlphaFoldDB" id="F8L370"/>